<dbReference type="EMBL" id="CP049055">
    <property type="protein sequence ID" value="QII10416.1"/>
    <property type="molecule type" value="Genomic_DNA"/>
</dbReference>
<dbReference type="RefSeq" id="WP_230405737.1">
    <property type="nucleotide sequence ID" value="NZ_CP049055.1"/>
</dbReference>
<reference evidence="4" key="1">
    <citation type="submission" date="2017-10" db="EMBL/GenBank/DDBJ databases">
        <authorList>
            <person name="Frank J."/>
        </authorList>
    </citation>
    <scope>NUCLEOTIDE SEQUENCE [LARGE SCALE GENOMIC DNA]</scope>
</reference>
<evidence type="ECO:0000313" key="3">
    <source>
        <dbReference type="EMBL" id="SOH03774.1"/>
    </source>
</evidence>
<keyword evidence="4" id="KW-1185">Reference proteome</keyword>
<evidence type="ECO:0000256" key="1">
    <source>
        <dbReference type="SAM" id="MobiDB-lite"/>
    </source>
</evidence>
<evidence type="ECO:0000313" key="4">
    <source>
        <dbReference type="Proteomes" id="UP000221734"/>
    </source>
</evidence>
<dbReference type="Proteomes" id="UP000221734">
    <property type="component" value="Chromosome Kuenenia_stuttgartiensis_MBR1"/>
</dbReference>
<feature type="region of interest" description="Disordered" evidence="1">
    <location>
        <begin position="1"/>
        <end position="33"/>
    </location>
</feature>
<protein>
    <recommendedName>
        <fullName evidence="6">Outer membrane protein beta-barrel domain-containing protein</fullName>
    </recommendedName>
</protein>
<reference evidence="2 5" key="3">
    <citation type="submission" date="2020-02" db="EMBL/GenBank/DDBJ databases">
        <title>Newly sequenced genome of strain CSTR1 showed variability in Candidatus Kuenenia stuttgartiensis genomes.</title>
        <authorList>
            <person name="Ding C."/>
            <person name="Adrian L."/>
        </authorList>
    </citation>
    <scope>NUCLEOTIDE SEQUENCE [LARGE SCALE GENOMIC DNA]</scope>
    <source>
        <strain evidence="2 5">CSTR1</strain>
    </source>
</reference>
<dbReference type="KEGG" id="kst:KSMBR1_1272"/>
<reference evidence="3" key="2">
    <citation type="submission" date="2017-10" db="EMBL/GenBank/DDBJ databases">
        <authorList>
            <person name="Banno H."/>
            <person name="Chua N.-H."/>
        </authorList>
    </citation>
    <scope>NUCLEOTIDE SEQUENCE [LARGE SCALE GENOMIC DNA]</scope>
    <source>
        <strain evidence="3">Kuenenia_mbr1_ru-nijmegen</strain>
    </source>
</reference>
<sequence>MSRPKYPSAYWSTFEQKDEEGNTSRPLEGASTDRDIDDTFAISTGKEYLIFRKKTIIPLLGGLFYDPSPSLGNPTNVYGFSVGSGISTKRFSLDAAYQFRWANDVDGEDFGLSGTSFDLNEHMFLTSLIVYF</sequence>
<evidence type="ECO:0000313" key="2">
    <source>
        <dbReference type="EMBL" id="QII10416.1"/>
    </source>
</evidence>
<dbReference type="Proteomes" id="UP000501926">
    <property type="component" value="Chromosome"/>
</dbReference>
<dbReference type="AlphaFoldDB" id="A0A2C9CDC7"/>
<evidence type="ECO:0008006" key="6">
    <source>
        <dbReference type="Google" id="ProtNLM"/>
    </source>
</evidence>
<dbReference type="EMBL" id="LT934425">
    <property type="protein sequence ID" value="SOH03774.1"/>
    <property type="molecule type" value="Genomic_DNA"/>
</dbReference>
<proteinExistence type="predicted"/>
<dbReference type="Gene3D" id="2.40.160.60">
    <property type="entry name" value="Outer membrane protein transport protein (OMPP1/FadL/TodX)"/>
    <property type="match status" value="1"/>
</dbReference>
<accession>A0A2C9CDC7</accession>
<organism evidence="3 4">
    <name type="scientific">Kuenenia stuttgartiensis</name>
    <dbReference type="NCBI Taxonomy" id="174633"/>
    <lineage>
        <taxon>Bacteria</taxon>
        <taxon>Pseudomonadati</taxon>
        <taxon>Planctomycetota</taxon>
        <taxon>Candidatus Brocadiia</taxon>
        <taxon>Candidatus Brocadiales</taxon>
        <taxon>Candidatus Brocadiaceae</taxon>
        <taxon>Candidatus Kuenenia</taxon>
    </lineage>
</organism>
<evidence type="ECO:0000313" key="5">
    <source>
        <dbReference type="Proteomes" id="UP000501926"/>
    </source>
</evidence>
<name>A0A2C9CDC7_KUEST</name>
<gene>
    <name evidence="2" type="ORF">KsCSTR_10370</name>
    <name evidence="3" type="ORF">KSMBR1_1272</name>
</gene>